<gene>
    <name evidence="3" type="ORF">SAMN05216323_10234</name>
</gene>
<feature type="domain" description="Peptidase M16 C-terminal" evidence="2">
    <location>
        <begin position="182"/>
        <end position="358"/>
    </location>
</feature>
<dbReference type="OrthoDB" id="9811314at2"/>
<dbReference type="EMBL" id="FMYP01000023">
    <property type="protein sequence ID" value="SDC25704.1"/>
    <property type="molecule type" value="Genomic_DNA"/>
</dbReference>
<dbReference type="InterPro" id="IPR011249">
    <property type="entry name" value="Metalloenz_LuxS/M16"/>
</dbReference>
<dbReference type="SUPFAM" id="SSF63411">
    <property type="entry name" value="LuxS/MPP-like metallohydrolase"/>
    <property type="match status" value="2"/>
</dbReference>
<dbReference type="GO" id="GO:0046872">
    <property type="term" value="F:metal ion binding"/>
    <property type="evidence" value="ECO:0007669"/>
    <property type="project" value="InterPro"/>
</dbReference>
<reference evidence="3 4" key="1">
    <citation type="submission" date="2016-09" db="EMBL/GenBank/DDBJ databases">
        <authorList>
            <person name="Capua I."/>
            <person name="De Benedictis P."/>
            <person name="Joannis T."/>
            <person name="Lombin L.H."/>
            <person name="Cattoli G."/>
        </authorList>
    </citation>
    <scope>NUCLEOTIDE SEQUENCE [LARGE SCALE GENOMIC DNA]</scope>
    <source>
        <strain evidence="3 4">A7P-90m</strain>
    </source>
</reference>
<dbReference type="Pfam" id="PF05193">
    <property type="entry name" value="Peptidase_M16_C"/>
    <property type="match status" value="1"/>
</dbReference>
<dbReference type="Gene3D" id="3.30.830.10">
    <property type="entry name" value="Metalloenzyme, LuxS/M16 peptidase-like"/>
    <property type="match status" value="2"/>
</dbReference>
<dbReference type="Pfam" id="PF00675">
    <property type="entry name" value="Peptidase_M16"/>
    <property type="match status" value="1"/>
</dbReference>
<accession>A0A1G6K406</accession>
<keyword evidence="4" id="KW-1185">Reference proteome</keyword>
<dbReference type="STRING" id="1640674.SAMN05216323_10234"/>
<name>A0A1G6K406_9BACT</name>
<evidence type="ECO:0000313" key="4">
    <source>
        <dbReference type="Proteomes" id="UP000199452"/>
    </source>
</evidence>
<dbReference type="InterPro" id="IPR011765">
    <property type="entry name" value="Pept_M16_N"/>
</dbReference>
<organism evidence="3 4">
    <name type="scientific">Williamwhitmania taraxaci</name>
    <dbReference type="NCBI Taxonomy" id="1640674"/>
    <lineage>
        <taxon>Bacteria</taxon>
        <taxon>Pseudomonadati</taxon>
        <taxon>Bacteroidota</taxon>
        <taxon>Bacteroidia</taxon>
        <taxon>Bacteroidales</taxon>
        <taxon>Williamwhitmaniaceae</taxon>
        <taxon>Williamwhitmania</taxon>
    </lineage>
</organism>
<dbReference type="RefSeq" id="WP_092437590.1">
    <property type="nucleotide sequence ID" value="NZ_FMYP01000023.1"/>
</dbReference>
<evidence type="ECO:0000259" key="1">
    <source>
        <dbReference type="Pfam" id="PF00675"/>
    </source>
</evidence>
<dbReference type="PANTHER" id="PTHR11851:SF224">
    <property type="entry name" value="PROCESSING PROTEASE"/>
    <property type="match status" value="1"/>
</dbReference>
<evidence type="ECO:0000313" key="3">
    <source>
        <dbReference type="EMBL" id="SDC25704.1"/>
    </source>
</evidence>
<protein>
    <submittedName>
        <fullName evidence="3">Predicted Zn-dependent peptidase</fullName>
    </submittedName>
</protein>
<dbReference type="PANTHER" id="PTHR11851">
    <property type="entry name" value="METALLOPROTEASE"/>
    <property type="match status" value="1"/>
</dbReference>
<dbReference type="InterPro" id="IPR007863">
    <property type="entry name" value="Peptidase_M16_C"/>
</dbReference>
<feature type="domain" description="Peptidase M16 N-terminal" evidence="1">
    <location>
        <begin position="68"/>
        <end position="146"/>
    </location>
</feature>
<proteinExistence type="predicted"/>
<dbReference type="InterPro" id="IPR050361">
    <property type="entry name" value="MPP/UQCRC_Complex"/>
</dbReference>
<dbReference type="Proteomes" id="UP000199452">
    <property type="component" value="Unassembled WGS sequence"/>
</dbReference>
<sequence length="425" mass="47868">MLNRKIAPISSLPESLDILGSQTHLLSNGVKVQMVEGGTQEVLRITFLFNAGTRYQAKPLVAATTLGMLTEGTKSYTGTDLAEQLEYHGAYTDQGLDRDKAGISLYCLSKYASKLLPLLQEIILYPTFPSKEFENIKLKKKQQLTIERKKVAYVAREQHQAMLFGDKHPYGSYATPESYDKLHLEDLVTYHRDFYCPEECLIIIAGNGCINTLPLLEQYFGNEAWKKSEAKIPKRFPIPSTASEKELTFTKEDAVQSAIRVGKIAITQTHPDFVKLSVLVTILGGYFGSRLMKNIREDKGYTYGIHASLVPFKEAGIIVISTEVGKQYQEETVKEIMLEIERLSTELISEEELELVINYITGELIRSVDGPIAISEILESLSVFNQDFSYLSDAYKETNRITSKELQNLAKQYLRVDDMKVCIVG</sequence>
<evidence type="ECO:0000259" key="2">
    <source>
        <dbReference type="Pfam" id="PF05193"/>
    </source>
</evidence>
<dbReference type="AlphaFoldDB" id="A0A1G6K406"/>